<feature type="compositionally biased region" description="Acidic residues" evidence="1">
    <location>
        <begin position="922"/>
        <end position="939"/>
    </location>
</feature>
<feature type="region of interest" description="Disordered" evidence="1">
    <location>
        <begin position="1"/>
        <end position="131"/>
    </location>
</feature>
<feature type="compositionally biased region" description="Basic and acidic residues" evidence="1">
    <location>
        <begin position="803"/>
        <end position="819"/>
    </location>
</feature>
<feature type="compositionally biased region" description="Polar residues" evidence="1">
    <location>
        <begin position="735"/>
        <end position="767"/>
    </location>
</feature>
<proteinExistence type="predicted"/>
<evidence type="ECO:0000259" key="2">
    <source>
        <dbReference type="SMART" id="SM00731"/>
    </source>
</evidence>
<dbReference type="GO" id="GO:0006974">
    <property type="term" value="P:DNA damage response"/>
    <property type="evidence" value="ECO:0007669"/>
    <property type="project" value="UniProtKB-ARBA"/>
</dbReference>
<feature type="compositionally biased region" description="Basic and acidic residues" evidence="1">
    <location>
        <begin position="637"/>
        <end position="664"/>
    </location>
</feature>
<dbReference type="PANTHER" id="PTHR23099:SF0">
    <property type="entry name" value="GERM CELL NUCLEAR ACIDIC PROTEIN"/>
    <property type="match status" value="1"/>
</dbReference>
<keyword evidence="4" id="KW-1185">Reference proteome</keyword>
<dbReference type="SMART" id="SM00731">
    <property type="entry name" value="SprT"/>
    <property type="match status" value="1"/>
</dbReference>
<feature type="compositionally biased region" description="Polar residues" evidence="1">
    <location>
        <begin position="696"/>
        <end position="711"/>
    </location>
</feature>
<dbReference type="AlphaFoldDB" id="A0ABD0LGS4"/>
<feature type="compositionally biased region" description="Basic and acidic residues" evidence="1">
    <location>
        <begin position="112"/>
        <end position="121"/>
    </location>
</feature>
<dbReference type="EMBL" id="JACVVK020000049">
    <property type="protein sequence ID" value="KAK7498722.1"/>
    <property type="molecule type" value="Genomic_DNA"/>
</dbReference>
<feature type="compositionally biased region" description="Basic and acidic residues" evidence="1">
    <location>
        <begin position="852"/>
        <end position="863"/>
    </location>
</feature>
<feature type="compositionally biased region" description="Basic residues" evidence="1">
    <location>
        <begin position="1"/>
        <end position="14"/>
    </location>
</feature>
<protein>
    <recommendedName>
        <fullName evidence="2">SprT-like domain-containing protein</fullName>
    </recommendedName>
</protein>
<gene>
    <name evidence="3" type="ORF">BaRGS_00010099</name>
</gene>
<feature type="compositionally biased region" description="Polar residues" evidence="1">
    <location>
        <begin position="977"/>
        <end position="991"/>
    </location>
</feature>
<feature type="region of interest" description="Disordered" evidence="1">
    <location>
        <begin position="696"/>
        <end position="991"/>
    </location>
</feature>
<dbReference type="Proteomes" id="UP001519460">
    <property type="component" value="Unassembled WGS sequence"/>
</dbReference>
<evidence type="ECO:0000256" key="1">
    <source>
        <dbReference type="SAM" id="MobiDB-lite"/>
    </source>
</evidence>
<feature type="compositionally biased region" description="Acidic residues" evidence="1">
    <location>
        <begin position="866"/>
        <end position="880"/>
    </location>
</feature>
<feature type="region of interest" description="Disordered" evidence="1">
    <location>
        <begin position="637"/>
        <end position="666"/>
    </location>
</feature>
<sequence>MANHSHKTSSRVKKILQDFANISDSDDDGQTQQKQTAEHRNSDIADNKKSPADCIPLTKQSTQKLTSSTKKSLECTAEGGKAKRPSSRTASKKDTHKKVFKQKPNAVISHPQAKENHPEKQRVRHVPKTKRSTLHNKTLAVLGINFNLSDNSDEDSTDTKLQATDCHQKKVQQKDSQSTDLLNAHDGIGQTDAAERDKAILPFTVATPAPDNSAGTSRDLDTCISKYDDGLASKLSSLSVNGDVKTAGGFTEKVGPCTDEAVQTSFREKRYSSSGVDVATSCLISDVLQYTDEVTQTSATDDKPDVQNLATSNSAASRHTDDLHSQRQNDPTPSDQDARTEDVLNNNYDAVELNGKHASETQNVPSVAAPQLMTENTEQSGFRRVTGESDEVNSLYRTGSETLELESPVQDTECTAQKEFESNCGKLSAASSPNEIFSPVLFQGPDAPSNQNISVVRDAGHAVSQSLLSDGTLGDESALSVPISESTRLDCPPSSVSFPTQPDTNLDSSHFMSCLNAGTGAPGLIKGSSEQIHAPFQQLKKVKKEDDDKLLTGVPLKQLKTVKQERVDGDDFHFQREKRMDFWGLAVKEEYPDKSPVNSPFQQLKTVKKEHADSDDSPAKLHMDFFRPVLKEESPVKDPFRQLKAVKQENHDGKGADSQGRKYLDSSGPLLKEQTFHKSPVDSFVSADSSLVSTLNLNPPESSVHMIQTNDSPDDTPGRQFESQPEEEEESKSQYTSCLSTPEASQSFYEAADVSTQTSPVQPQEQEPSAHELDPVTHPETSAHEPEPDEPESESSAHAPEPSTHEPEPKPLEAVASERNRRRLPSDSSSDGDDDAKLEAFFQTMRTPAKGTGREEDSDRDLADFIVDDSDVTESDEDVCYPDLSRRLNFADLPSRKSRLPASQRKGNRKPRDPVFIGSSESSEESDNDTDDSEREEDNVFNNQLKWYTPATSMKTKPRRGISVGDCTPSARDFPSAGQQSKNQQLPSWTTPSLAAKRSTCTGNATVTHFSFLRSLSADMPDHRRDPEARRFISQFRQRREEISSRLFKLFNTTIFDNQLPVDMGIVWNKRLLKTAGRCKEKRIGDRREAAIELSVKVCDSAERARDTLVHEMCHAAVWLISGVKEGHGPHWKYWARKANKVHPEIPIIQRCHDYTISTKYIYRCTKCGYQIGRHSKSLDTDRKICGRCRGQFQLLLASAGGAASDGSACPTPRTPRTPNPFAMFVKENYGSVKKQGLSHKEVMNQLSKDFAEKNKI</sequence>
<feature type="region of interest" description="Disordered" evidence="1">
    <location>
        <begin position="296"/>
        <end position="340"/>
    </location>
</feature>
<accession>A0ABD0LGS4</accession>
<name>A0ABD0LGS4_9CAEN</name>
<feature type="compositionally biased region" description="Polar residues" evidence="1">
    <location>
        <begin position="308"/>
        <end position="317"/>
    </location>
</feature>
<evidence type="ECO:0000313" key="4">
    <source>
        <dbReference type="Proteomes" id="UP001519460"/>
    </source>
</evidence>
<feature type="compositionally biased region" description="Basic and acidic residues" evidence="1">
    <location>
        <begin position="768"/>
        <end position="786"/>
    </location>
</feature>
<feature type="compositionally biased region" description="Basic residues" evidence="1">
    <location>
        <begin position="122"/>
        <end position="131"/>
    </location>
</feature>
<dbReference type="InterPro" id="IPR006640">
    <property type="entry name" value="SprT-like_domain"/>
</dbReference>
<organism evidence="3 4">
    <name type="scientific">Batillaria attramentaria</name>
    <dbReference type="NCBI Taxonomy" id="370345"/>
    <lineage>
        <taxon>Eukaryota</taxon>
        <taxon>Metazoa</taxon>
        <taxon>Spiralia</taxon>
        <taxon>Lophotrochozoa</taxon>
        <taxon>Mollusca</taxon>
        <taxon>Gastropoda</taxon>
        <taxon>Caenogastropoda</taxon>
        <taxon>Sorbeoconcha</taxon>
        <taxon>Cerithioidea</taxon>
        <taxon>Batillariidae</taxon>
        <taxon>Batillaria</taxon>
    </lineage>
</organism>
<comment type="caution">
    <text evidence="3">The sequence shown here is derived from an EMBL/GenBank/DDBJ whole genome shotgun (WGS) entry which is preliminary data.</text>
</comment>
<dbReference type="PANTHER" id="PTHR23099">
    <property type="entry name" value="TRANSCRIPTIONAL REGULATOR"/>
    <property type="match status" value="1"/>
</dbReference>
<feature type="compositionally biased region" description="Basic and acidic residues" evidence="1">
    <location>
        <begin position="36"/>
        <end position="51"/>
    </location>
</feature>
<dbReference type="Pfam" id="PF10263">
    <property type="entry name" value="SprT-like"/>
    <property type="match status" value="1"/>
</dbReference>
<dbReference type="Pfam" id="PF17283">
    <property type="entry name" value="Zn_ribbon_SprT"/>
    <property type="match status" value="1"/>
</dbReference>
<feature type="compositionally biased region" description="Low complexity" evidence="1">
    <location>
        <begin position="57"/>
        <end position="70"/>
    </location>
</feature>
<feature type="compositionally biased region" description="Polar residues" evidence="1">
    <location>
        <begin position="940"/>
        <end position="955"/>
    </location>
</feature>
<reference evidence="3 4" key="1">
    <citation type="journal article" date="2023" name="Sci. Data">
        <title>Genome assembly of the Korean intertidal mud-creeper Batillaria attramentaria.</title>
        <authorList>
            <person name="Patra A.K."/>
            <person name="Ho P.T."/>
            <person name="Jun S."/>
            <person name="Lee S.J."/>
            <person name="Kim Y."/>
            <person name="Won Y.J."/>
        </authorList>
    </citation>
    <scope>NUCLEOTIDE SEQUENCE [LARGE SCALE GENOMIC DNA]</scope>
    <source>
        <strain evidence="3">Wonlab-2016</strain>
    </source>
</reference>
<feature type="domain" description="SprT-like" evidence="2">
    <location>
        <begin position="1041"/>
        <end position="1196"/>
    </location>
</feature>
<evidence type="ECO:0000313" key="3">
    <source>
        <dbReference type="EMBL" id="KAK7498722.1"/>
    </source>
</evidence>
<feature type="compositionally biased region" description="Basic and acidic residues" evidence="1">
    <location>
        <begin position="318"/>
        <end position="327"/>
    </location>
</feature>
<dbReference type="InterPro" id="IPR035240">
    <property type="entry name" value="SprT_Zn_ribbon"/>
</dbReference>